<keyword evidence="11" id="KW-1185">Reference proteome</keyword>
<dbReference type="GO" id="GO:0004673">
    <property type="term" value="F:protein histidine kinase activity"/>
    <property type="evidence" value="ECO:0007669"/>
    <property type="project" value="UniProtKB-EC"/>
</dbReference>
<evidence type="ECO:0000256" key="7">
    <source>
        <dbReference type="ARBA" id="ARBA00022840"/>
    </source>
</evidence>
<organism evidence="10 11">
    <name type="scientific">Yoonia rhodophyticola</name>
    <dbReference type="NCBI Taxonomy" id="3137370"/>
    <lineage>
        <taxon>Bacteria</taxon>
        <taxon>Pseudomonadati</taxon>
        <taxon>Pseudomonadota</taxon>
        <taxon>Alphaproteobacteria</taxon>
        <taxon>Rhodobacterales</taxon>
        <taxon>Paracoccaceae</taxon>
        <taxon>Yoonia</taxon>
    </lineage>
</organism>
<dbReference type="KEGG" id="yrh:AABB31_21885"/>
<dbReference type="SMART" id="SM00911">
    <property type="entry name" value="HWE_HK"/>
    <property type="match status" value="1"/>
</dbReference>
<evidence type="ECO:0000256" key="8">
    <source>
        <dbReference type="SAM" id="MobiDB-lite"/>
    </source>
</evidence>
<feature type="domain" description="Signal transduction histidine kinase HWE region" evidence="9">
    <location>
        <begin position="160"/>
        <end position="246"/>
    </location>
</feature>
<feature type="region of interest" description="Disordered" evidence="8">
    <location>
        <begin position="1"/>
        <end position="28"/>
    </location>
</feature>
<evidence type="ECO:0000256" key="6">
    <source>
        <dbReference type="ARBA" id="ARBA00022777"/>
    </source>
</evidence>
<dbReference type="AlphaFoldDB" id="A0AAN0MA76"/>
<evidence type="ECO:0000313" key="11">
    <source>
        <dbReference type="Proteomes" id="UP001470809"/>
    </source>
</evidence>
<name>A0AAN0MA76_9RHOB</name>
<proteinExistence type="predicted"/>
<reference evidence="10 11" key="2">
    <citation type="submission" date="2024-08" db="EMBL/GenBank/DDBJ databases">
        <title>Phylogenomic analyses of a clade within the roseobacter group suggest taxonomic reassignments of species of the genera Aestuariivita, Citreicella, Loktanella, Nautella, Pelagibaca, Ruegeria, Thalassobius, Thiobacimonas and Tropicibacter, and the proposal o.</title>
        <authorList>
            <person name="Jeon C.O."/>
        </authorList>
    </citation>
    <scope>NUCLEOTIDE SEQUENCE [LARGE SCALE GENOMIC DNA]</scope>
    <source>
        <strain evidence="10 11">SS1-5</strain>
    </source>
</reference>
<dbReference type="InterPro" id="IPR011102">
    <property type="entry name" value="Sig_transdc_His_kinase_HWE"/>
</dbReference>
<reference evidence="11" key="1">
    <citation type="submission" date="2024-04" db="EMBL/GenBank/DDBJ databases">
        <title>Phylogenomic analyses of a clade within the roseobacter group suggest taxonomic reassignments of species of the genera Aestuariivita, Citreicella, Loktanella, Nautella, Pelagibaca, Ruegeria, Thalassobius, Thiobacimonas and Tropicibacter, and the proposal o.</title>
        <authorList>
            <person name="Jeon C.O."/>
        </authorList>
    </citation>
    <scope>NUCLEOTIDE SEQUENCE [LARGE SCALE GENOMIC DNA]</scope>
    <source>
        <strain evidence="11">SS1-5</strain>
    </source>
</reference>
<accession>A0AAN0MA76</accession>
<evidence type="ECO:0000259" key="9">
    <source>
        <dbReference type="SMART" id="SM00911"/>
    </source>
</evidence>
<keyword evidence="4" id="KW-0808">Transferase</keyword>
<keyword evidence="5" id="KW-0547">Nucleotide-binding</keyword>
<gene>
    <name evidence="10" type="ORF">AABB31_21885</name>
</gene>
<dbReference type="EC" id="2.7.13.3" evidence="2"/>
<comment type="catalytic activity">
    <reaction evidence="1">
        <text>ATP + protein L-histidine = ADP + protein N-phospho-L-histidine.</text>
        <dbReference type="EC" id="2.7.13.3"/>
    </reaction>
</comment>
<dbReference type="GO" id="GO:0005524">
    <property type="term" value="F:ATP binding"/>
    <property type="evidence" value="ECO:0007669"/>
    <property type="project" value="UniProtKB-KW"/>
</dbReference>
<evidence type="ECO:0000313" key="10">
    <source>
        <dbReference type="EMBL" id="WZU67539.2"/>
    </source>
</evidence>
<evidence type="ECO:0000256" key="5">
    <source>
        <dbReference type="ARBA" id="ARBA00022741"/>
    </source>
</evidence>
<keyword evidence="7" id="KW-0067">ATP-binding</keyword>
<keyword evidence="6 10" id="KW-0418">Kinase</keyword>
<sequence>MSNVSRFPPMQTRAEHNLMQHPPRPDPSAPLRAAMALDAGGMASWSLDLQPGTIMGDPLAGYLLGQAGRPQPWSLRKVLARLHREDLGKIGILSTRLRSGEDSAQIMLRHLDRGRQHWLGIRGKVISRSPDGTLKRVVGVIWDAAMPQDLLHQQDKMTAELDHQVKNAFAVMRALVNIERRSAQSVEEFAALLNGQITAMANAHALSSLAAEHTAISGALVGVPDIVEAALGDWLYPDQGALPVANLNIETAPRMLPAKVSAFMLFLGDLVSDVRRSAPPEAAQITATISAADEAHAVLTWQNELTENEYKPSPLARHCLRMLGAELRLRTTSDPACIDVILPIDG</sequence>
<evidence type="ECO:0000256" key="4">
    <source>
        <dbReference type="ARBA" id="ARBA00022679"/>
    </source>
</evidence>
<dbReference type="EMBL" id="CP151767">
    <property type="protein sequence ID" value="WZU67539.2"/>
    <property type="molecule type" value="Genomic_DNA"/>
</dbReference>
<protein>
    <recommendedName>
        <fullName evidence="2">histidine kinase</fullName>
        <ecNumber evidence="2">2.7.13.3</ecNumber>
    </recommendedName>
</protein>
<dbReference type="Gene3D" id="3.30.450.20">
    <property type="entry name" value="PAS domain"/>
    <property type="match status" value="1"/>
</dbReference>
<dbReference type="Pfam" id="PF07536">
    <property type="entry name" value="HWE_HK"/>
    <property type="match status" value="1"/>
</dbReference>
<dbReference type="RefSeq" id="WP_373635103.1">
    <property type="nucleotide sequence ID" value="NZ_CP151767.2"/>
</dbReference>
<evidence type="ECO:0000256" key="1">
    <source>
        <dbReference type="ARBA" id="ARBA00000085"/>
    </source>
</evidence>
<evidence type="ECO:0000256" key="2">
    <source>
        <dbReference type="ARBA" id="ARBA00012438"/>
    </source>
</evidence>
<dbReference type="Proteomes" id="UP001470809">
    <property type="component" value="Chromosome"/>
</dbReference>
<evidence type="ECO:0000256" key="3">
    <source>
        <dbReference type="ARBA" id="ARBA00022553"/>
    </source>
</evidence>
<keyword evidence="3" id="KW-0597">Phosphoprotein</keyword>